<comment type="similarity">
    <text evidence="4">Belongs to the MoaE family. MOCS2B subfamily.</text>
</comment>
<organism evidence="6 7">
    <name type="scientific">Petrolisthes manimaculis</name>
    <dbReference type="NCBI Taxonomy" id="1843537"/>
    <lineage>
        <taxon>Eukaryota</taxon>
        <taxon>Metazoa</taxon>
        <taxon>Ecdysozoa</taxon>
        <taxon>Arthropoda</taxon>
        <taxon>Crustacea</taxon>
        <taxon>Multicrustacea</taxon>
        <taxon>Malacostraca</taxon>
        <taxon>Eumalacostraca</taxon>
        <taxon>Eucarida</taxon>
        <taxon>Decapoda</taxon>
        <taxon>Pleocyemata</taxon>
        <taxon>Anomura</taxon>
        <taxon>Galatheoidea</taxon>
        <taxon>Porcellanidae</taxon>
        <taxon>Petrolisthes</taxon>
    </lineage>
</organism>
<dbReference type="InterPro" id="IPR028888">
    <property type="entry name" value="MOCS2B_euk"/>
</dbReference>
<dbReference type="Proteomes" id="UP001292094">
    <property type="component" value="Unassembled WGS sequence"/>
</dbReference>
<dbReference type="GO" id="GO:1990140">
    <property type="term" value="C:molybdopterin synthase complex"/>
    <property type="evidence" value="ECO:0007669"/>
    <property type="project" value="UniProtKB-UniRule"/>
</dbReference>
<feature type="region of interest" description="Disordered" evidence="5">
    <location>
        <begin position="291"/>
        <end position="344"/>
    </location>
</feature>
<dbReference type="Pfam" id="PF02391">
    <property type="entry name" value="MoaE"/>
    <property type="match status" value="1"/>
</dbReference>
<evidence type="ECO:0000256" key="5">
    <source>
        <dbReference type="SAM" id="MobiDB-lite"/>
    </source>
</evidence>
<feature type="binding site" evidence="4">
    <location>
        <begin position="82"/>
        <end position="83"/>
    </location>
    <ligand>
        <name>substrate</name>
    </ligand>
</feature>
<protein>
    <recommendedName>
        <fullName evidence="4">Molybdopterin synthase catalytic subunit</fullName>
        <ecNumber evidence="4">2.8.1.12</ecNumber>
    </recommendedName>
    <alternativeName>
        <fullName evidence="4">Molybdenum cofactor synthesis protein 2 large subunit</fullName>
    </alternativeName>
    <alternativeName>
        <fullName evidence="4">Molybdenum cofactor synthesis protein 2B</fullName>
        <shortName evidence="4">MOCS2B</shortName>
    </alternativeName>
</protein>
<dbReference type="InterPro" id="IPR003448">
    <property type="entry name" value="Mopterin_biosynth_MoaE"/>
</dbReference>
<dbReference type="HAMAP" id="MF_03052">
    <property type="entry name" value="MOC2B"/>
    <property type="match status" value="1"/>
</dbReference>
<accession>A0AAE1NMY1</accession>
<dbReference type="AlphaFoldDB" id="A0AAE1NMY1"/>
<comment type="subunit">
    <text evidence="4">Heterotetramer; composed of 2 small (MOCS2A) and 2 large (MOCS2B) subunits.</text>
</comment>
<dbReference type="InterPro" id="IPR036563">
    <property type="entry name" value="MoaE_sf"/>
</dbReference>
<dbReference type="GO" id="GO:0030366">
    <property type="term" value="F:molybdopterin synthase activity"/>
    <property type="evidence" value="ECO:0007669"/>
    <property type="project" value="UniProtKB-UniRule"/>
</dbReference>
<evidence type="ECO:0000313" key="6">
    <source>
        <dbReference type="EMBL" id="KAK4292933.1"/>
    </source>
</evidence>
<keyword evidence="2 4" id="KW-0808">Transferase</keyword>
<feature type="binding site" evidence="4">
    <location>
        <begin position="105"/>
        <end position="107"/>
    </location>
    <ligand>
        <name>substrate</name>
    </ligand>
</feature>
<evidence type="ECO:0000256" key="2">
    <source>
        <dbReference type="ARBA" id="ARBA00022679"/>
    </source>
</evidence>
<comment type="caution">
    <text evidence="6">The sequence shown here is derived from an EMBL/GenBank/DDBJ whole genome shotgun (WGS) entry which is preliminary data.</text>
</comment>
<feature type="binding site" evidence="4">
    <location>
        <position position="98"/>
    </location>
    <ligand>
        <name>substrate</name>
    </ligand>
</feature>
<keyword evidence="7" id="KW-1185">Reference proteome</keyword>
<dbReference type="FunFam" id="3.90.1170.40:FF:000002">
    <property type="entry name" value="Molybdopterin synthase catalytic subunit"/>
    <property type="match status" value="1"/>
</dbReference>
<feature type="compositionally biased region" description="Basic and acidic residues" evidence="5">
    <location>
        <begin position="329"/>
        <end position="344"/>
    </location>
</feature>
<comment type="catalytic activity">
    <reaction evidence="4">
        <text>2 [molybdopterin-synthase sulfur-carrier protein]-C-terminal-Gly-aminoethanethioate + cyclic pyranopterin phosphate + H2O = molybdopterin + 2 [molybdopterin-synthase sulfur-carrier protein]-C-terminal Gly-Gly + 2 H(+)</text>
        <dbReference type="Rhea" id="RHEA:26333"/>
        <dbReference type="Rhea" id="RHEA-COMP:12202"/>
        <dbReference type="Rhea" id="RHEA-COMP:19907"/>
        <dbReference type="ChEBI" id="CHEBI:15377"/>
        <dbReference type="ChEBI" id="CHEBI:15378"/>
        <dbReference type="ChEBI" id="CHEBI:58698"/>
        <dbReference type="ChEBI" id="CHEBI:59648"/>
        <dbReference type="ChEBI" id="CHEBI:90778"/>
        <dbReference type="ChEBI" id="CHEBI:232372"/>
        <dbReference type="EC" id="2.8.1.12"/>
    </reaction>
</comment>
<dbReference type="EC" id="2.8.1.12" evidence="4"/>
<dbReference type="CDD" id="cd00756">
    <property type="entry name" value="MoaE"/>
    <property type="match status" value="1"/>
</dbReference>
<proteinExistence type="inferred from homology"/>
<evidence type="ECO:0000256" key="4">
    <source>
        <dbReference type="HAMAP-Rule" id="MF_03052"/>
    </source>
</evidence>
<dbReference type="Gene3D" id="3.90.1170.40">
    <property type="entry name" value="Molybdopterin biosynthesis MoaE subunit"/>
    <property type="match status" value="1"/>
</dbReference>
<sequence length="446" mass="50212">MATHPSCGAISLFVGTTRNTFQGKDVVQLEYEAYIEMAEKEMKSLCKVARKKWPLKHIVIHHRLDLVPVKEASVIIAVSSEHRRESLDAVSYLIDSLKAKVPIWKKEIYTDGNSDWKKNKECVWMKTEESTDNNNGGDEICNNSKKRLVSNVGEMNNEPAAKKIKKEFIAEPGSPKDQDGSVAETFQEVTVKEEIIPDEEVSKRKPNNNSHEIDKNYVQIVASKEELYRRISAFQQRKRDELDVLNVQEFCTLSGTGPSLGTCARTSAVVLRSKGSNSHLKLTRVVNKWGPQTVGMDPSSLPNTAVKKESKKGKIKGDSNRIASQDVKSSTEDRGRKDSDSYEVHKLPPGVEERLANLEGHLKIVPGTPVPRDVYVRIKLLEDKVLYLEGLSPEYFTGKSITKPDKGPQLKEVKAIEDDLTVSELDLKIHELKMKLKQRQLKQVLL</sequence>
<reference evidence="6" key="1">
    <citation type="submission" date="2023-11" db="EMBL/GenBank/DDBJ databases">
        <title>Genome assemblies of two species of porcelain crab, Petrolisthes cinctipes and Petrolisthes manimaculis (Anomura: Porcellanidae).</title>
        <authorList>
            <person name="Angst P."/>
        </authorList>
    </citation>
    <scope>NUCLEOTIDE SEQUENCE</scope>
    <source>
        <strain evidence="6">PB745_02</strain>
        <tissue evidence="6">Gill</tissue>
    </source>
</reference>
<dbReference type="PANTHER" id="PTHR23404">
    <property type="entry name" value="MOLYBDOPTERIN SYNTHASE RELATED"/>
    <property type="match status" value="1"/>
</dbReference>
<dbReference type="EMBL" id="JAWZYT010004678">
    <property type="protein sequence ID" value="KAK4292933.1"/>
    <property type="molecule type" value="Genomic_DNA"/>
</dbReference>
<keyword evidence="1 4" id="KW-0963">Cytoplasm</keyword>
<comment type="function">
    <text evidence="4">Catalytic subunit of the molybdopterin synthase complex, a complex that catalyzes the conversion of precursor Z into molybdopterin. Acts by mediating the incorporation of 2 sulfur atoms from thiocarboxylated MOCS2A into precursor Z to generate a dithiolene group.</text>
</comment>
<evidence type="ECO:0000256" key="3">
    <source>
        <dbReference type="ARBA" id="ARBA00023150"/>
    </source>
</evidence>
<comment type="subcellular location">
    <subcellularLocation>
        <location evidence="4">Cytoplasm</location>
    </subcellularLocation>
</comment>
<comment type="pathway">
    <text evidence="4">Cofactor biosynthesis; molybdopterin biosynthesis.</text>
</comment>
<dbReference type="SUPFAM" id="SSF54690">
    <property type="entry name" value="Molybdopterin synthase subunit MoaE"/>
    <property type="match status" value="1"/>
</dbReference>
<evidence type="ECO:0000313" key="7">
    <source>
        <dbReference type="Proteomes" id="UP001292094"/>
    </source>
</evidence>
<evidence type="ECO:0000256" key="1">
    <source>
        <dbReference type="ARBA" id="ARBA00022490"/>
    </source>
</evidence>
<keyword evidence="3 4" id="KW-0501">Molybdenum cofactor biosynthesis</keyword>
<gene>
    <name evidence="6" type="ORF">Pmani_034334</name>
</gene>
<name>A0AAE1NMY1_9EUCA</name>
<dbReference type="GO" id="GO:0006777">
    <property type="term" value="P:Mo-molybdopterin cofactor biosynthetic process"/>
    <property type="evidence" value="ECO:0007669"/>
    <property type="project" value="UniProtKB-UniRule"/>
</dbReference>